<feature type="transmembrane region" description="Helical" evidence="7">
    <location>
        <begin position="464"/>
        <end position="482"/>
    </location>
</feature>
<feature type="transmembrane region" description="Helical" evidence="7">
    <location>
        <begin position="92"/>
        <end position="113"/>
    </location>
</feature>
<feature type="transmembrane region" description="Helical" evidence="7">
    <location>
        <begin position="370"/>
        <end position="389"/>
    </location>
</feature>
<dbReference type="InParanoid" id="A0A1Y2AMJ0"/>
<keyword evidence="9" id="KW-1185">Reference proteome</keyword>
<dbReference type="OrthoDB" id="330047at2759"/>
<gene>
    <name evidence="8" type="ORF">BCR39DRAFT_549297</name>
</gene>
<proteinExistence type="inferred from homology"/>
<feature type="transmembrane region" description="Helical" evidence="7">
    <location>
        <begin position="341"/>
        <end position="363"/>
    </location>
</feature>
<dbReference type="STRING" id="71784.A0A1Y2AMJ0"/>
<keyword evidence="4 7" id="KW-0812">Transmembrane</keyword>
<dbReference type="Proteomes" id="UP000193986">
    <property type="component" value="Unassembled WGS sequence"/>
</dbReference>
<evidence type="ECO:0000256" key="5">
    <source>
        <dbReference type="ARBA" id="ARBA00022989"/>
    </source>
</evidence>
<sequence length="519" mass="56488">MLPDEVSRAKRFAQIAASIVFCFTIAGLVFGFAALKPILLDQGVYHHLCEPGQAVCKDQDTRLNMLFIVASSANNVAALPMGGFLDIAGPRVASIVGGILFGSGCITFSLGIVRPYIDTYLLGYILMALGAPAMFLSQFHLSNAFPARSGLILGAITGAFDASSLPLCFYKVGYFAAGGKPSVKTFFICYTIIPILLIIQQITFGPSETYARLNTSLPIDDETPVAARPALAALQNDSTFSRLSGRSMSRRMSSSFSRVAYDIPDDADDEEAKELLEAKVKDDGIVGVMFGKPVSEQVKSSWWWAMEFMILVHMTRINWYLTTVNTQLIYYTGAVDLADRLTDAFIFLLPLGGLLSIPLVGWLLDTRPTLDVVFVMAVLGLLFGILTLTPSTVPQLIGIGMLVVFRPLFYTAISDYAAKIFGFQTFGTVYGLAMTLSGLFGLILTPLDILTKGPLHGSFTPVNVTLLVLGVISSMTLAYKVWSFSQKRIKLVDQVIPPHPSGNSAILEEDEEVEEEERE</sequence>
<evidence type="ECO:0000313" key="9">
    <source>
        <dbReference type="Proteomes" id="UP000193986"/>
    </source>
</evidence>
<evidence type="ECO:0000256" key="4">
    <source>
        <dbReference type="ARBA" id="ARBA00022692"/>
    </source>
</evidence>
<name>A0A1Y2AMJ0_9TREE</name>
<comment type="caution">
    <text evidence="8">The sequence shown here is derived from an EMBL/GenBank/DDBJ whole genome shotgun (WGS) entry which is preliminary data.</text>
</comment>
<dbReference type="InterPro" id="IPR052599">
    <property type="entry name" value="SLC43A_AATransporter"/>
</dbReference>
<feature type="transmembrane region" description="Helical" evidence="7">
    <location>
        <begin position="12"/>
        <end position="35"/>
    </location>
</feature>
<feature type="transmembrane region" description="Helical" evidence="7">
    <location>
        <begin position="185"/>
        <end position="204"/>
    </location>
</feature>
<dbReference type="SUPFAM" id="SSF103473">
    <property type="entry name" value="MFS general substrate transporter"/>
    <property type="match status" value="1"/>
</dbReference>
<feature type="transmembrane region" description="Helical" evidence="7">
    <location>
        <begin position="420"/>
        <end position="444"/>
    </location>
</feature>
<evidence type="ECO:0000313" key="8">
    <source>
        <dbReference type="EMBL" id="ORY23437.1"/>
    </source>
</evidence>
<evidence type="ECO:0000256" key="6">
    <source>
        <dbReference type="ARBA" id="ARBA00023136"/>
    </source>
</evidence>
<dbReference type="GO" id="GO:0000329">
    <property type="term" value="C:fungal-type vacuole membrane"/>
    <property type="evidence" value="ECO:0007669"/>
    <property type="project" value="TreeGrafter"/>
</dbReference>
<comment type="subcellular location">
    <subcellularLocation>
        <location evidence="1">Membrane</location>
        <topology evidence="1">Multi-pass membrane protein</topology>
    </subcellularLocation>
</comment>
<dbReference type="InterPro" id="IPR036259">
    <property type="entry name" value="MFS_trans_sf"/>
</dbReference>
<evidence type="ECO:0000256" key="1">
    <source>
        <dbReference type="ARBA" id="ARBA00004141"/>
    </source>
</evidence>
<feature type="transmembrane region" description="Helical" evidence="7">
    <location>
        <begin position="302"/>
        <end position="321"/>
    </location>
</feature>
<evidence type="ECO:0000256" key="3">
    <source>
        <dbReference type="ARBA" id="ARBA00022448"/>
    </source>
</evidence>
<comment type="similarity">
    <text evidence="2">Belongs to the SLC43A transporter (TC 2.A.1.44) family.</text>
</comment>
<dbReference type="PANTHER" id="PTHR20772">
    <property type="entry name" value="PROTEIN FMP42"/>
    <property type="match status" value="1"/>
</dbReference>
<accession>A0A1Y2AMJ0</accession>
<keyword evidence="5 7" id="KW-1133">Transmembrane helix</keyword>
<dbReference type="PANTHER" id="PTHR20772:SF2">
    <property type="entry name" value="PROTEIN FMP42"/>
    <property type="match status" value="1"/>
</dbReference>
<feature type="transmembrane region" description="Helical" evidence="7">
    <location>
        <begin position="119"/>
        <end position="139"/>
    </location>
</feature>
<organism evidence="8 9">
    <name type="scientific">Naematelia encephala</name>
    <dbReference type="NCBI Taxonomy" id="71784"/>
    <lineage>
        <taxon>Eukaryota</taxon>
        <taxon>Fungi</taxon>
        <taxon>Dikarya</taxon>
        <taxon>Basidiomycota</taxon>
        <taxon>Agaricomycotina</taxon>
        <taxon>Tremellomycetes</taxon>
        <taxon>Tremellales</taxon>
        <taxon>Naemateliaceae</taxon>
        <taxon>Naematelia</taxon>
    </lineage>
</organism>
<evidence type="ECO:0000256" key="2">
    <source>
        <dbReference type="ARBA" id="ARBA00006595"/>
    </source>
</evidence>
<feature type="transmembrane region" description="Helical" evidence="7">
    <location>
        <begin position="151"/>
        <end position="173"/>
    </location>
</feature>
<evidence type="ECO:0000256" key="7">
    <source>
        <dbReference type="SAM" id="Phobius"/>
    </source>
</evidence>
<dbReference type="Gene3D" id="1.20.1250.20">
    <property type="entry name" value="MFS general substrate transporter like domains"/>
    <property type="match status" value="1"/>
</dbReference>
<keyword evidence="6 7" id="KW-0472">Membrane</keyword>
<reference evidence="8 9" key="1">
    <citation type="submission" date="2016-07" db="EMBL/GenBank/DDBJ databases">
        <title>Pervasive Adenine N6-methylation of Active Genes in Fungi.</title>
        <authorList>
            <consortium name="DOE Joint Genome Institute"/>
            <person name="Mondo S.J."/>
            <person name="Dannebaum R.O."/>
            <person name="Kuo R.C."/>
            <person name="Labutti K."/>
            <person name="Haridas S."/>
            <person name="Kuo A."/>
            <person name="Salamov A."/>
            <person name="Ahrendt S.R."/>
            <person name="Lipzen A."/>
            <person name="Sullivan W."/>
            <person name="Andreopoulos W.B."/>
            <person name="Clum A."/>
            <person name="Lindquist E."/>
            <person name="Daum C."/>
            <person name="Ramamoorthy G.K."/>
            <person name="Gryganskyi A."/>
            <person name="Culley D."/>
            <person name="Magnuson J.K."/>
            <person name="James T.Y."/>
            <person name="O'Malley M.A."/>
            <person name="Stajich J.E."/>
            <person name="Spatafora J.W."/>
            <person name="Visel A."/>
            <person name="Grigoriev I.V."/>
        </authorList>
    </citation>
    <scope>NUCLEOTIDE SEQUENCE [LARGE SCALE GENOMIC DNA]</scope>
    <source>
        <strain evidence="8 9">68-887.2</strain>
    </source>
</reference>
<dbReference type="EMBL" id="MCFC01000079">
    <property type="protein sequence ID" value="ORY23437.1"/>
    <property type="molecule type" value="Genomic_DNA"/>
</dbReference>
<keyword evidence="3" id="KW-0813">Transport</keyword>
<protein>
    <submittedName>
        <fullName evidence="8">Major facilitator superfamily domain-containing protein</fullName>
    </submittedName>
</protein>
<dbReference type="AlphaFoldDB" id="A0A1Y2AMJ0"/>